<dbReference type="GO" id="GO:0000270">
    <property type="term" value="P:peptidoglycan metabolic process"/>
    <property type="evidence" value="ECO:0007669"/>
    <property type="project" value="TreeGrafter"/>
</dbReference>
<comment type="caution">
    <text evidence="3">The sequence shown here is derived from an EMBL/GenBank/DDBJ whole genome shotgun (WGS) entry which is preliminary data.</text>
</comment>
<feature type="transmembrane region" description="Helical" evidence="1">
    <location>
        <begin position="28"/>
        <end position="47"/>
    </location>
</feature>
<organism evidence="3 4">
    <name type="scientific">Vagococcus fluvialis</name>
    <dbReference type="NCBI Taxonomy" id="2738"/>
    <lineage>
        <taxon>Bacteria</taxon>
        <taxon>Bacillati</taxon>
        <taxon>Bacillota</taxon>
        <taxon>Bacilli</taxon>
        <taxon>Lactobacillales</taxon>
        <taxon>Enterococcaceae</taxon>
        <taxon>Vagococcus</taxon>
    </lineage>
</organism>
<feature type="domain" description="DUF218" evidence="2">
    <location>
        <begin position="167"/>
        <end position="321"/>
    </location>
</feature>
<dbReference type="OrthoDB" id="9782395at2"/>
<evidence type="ECO:0000259" key="2">
    <source>
        <dbReference type="Pfam" id="PF02698"/>
    </source>
</evidence>
<dbReference type="CDD" id="cd06259">
    <property type="entry name" value="YdcF-like"/>
    <property type="match status" value="1"/>
</dbReference>
<keyword evidence="4" id="KW-1185">Reference proteome</keyword>
<evidence type="ECO:0000256" key="1">
    <source>
        <dbReference type="SAM" id="Phobius"/>
    </source>
</evidence>
<dbReference type="Pfam" id="PF02698">
    <property type="entry name" value="DUF218"/>
    <property type="match status" value="1"/>
</dbReference>
<dbReference type="EMBL" id="NGJX01000018">
    <property type="protein sequence ID" value="RST98816.1"/>
    <property type="molecule type" value="Genomic_DNA"/>
</dbReference>
<feature type="transmembrane region" description="Helical" evidence="1">
    <location>
        <begin position="331"/>
        <end position="352"/>
    </location>
</feature>
<evidence type="ECO:0000313" key="3">
    <source>
        <dbReference type="EMBL" id="RST98816.1"/>
    </source>
</evidence>
<accession>A0A369B639</accession>
<dbReference type="AlphaFoldDB" id="A0A369B639"/>
<dbReference type="GO" id="GO:0043164">
    <property type="term" value="P:Gram-negative-bacterium-type cell wall biogenesis"/>
    <property type="evidence" value="ECO:0007669"/>
    <property type="project" value="TreeGrafter"/>
</dbReference>
<protein>
    <recommendedName>
        <fullName evidence="2">DUF218 domain-containing protein</fullName>
    </recommendedName>
</protein>
<dbReference type="InterPro" id="IPR003848">
    <property type="entry name" value="DUF218"/>
</dbReference>
<reference evidence="3 4" key="1">
    <citation type="submission" date="2017-05" db="EMBL/GenBank/DDBJ databases">
        <title>Vagococcus spp. assemblies.</title>
        <authorList>
            <person name="Gulvik C.A."/>
        </authorList>
    </citation>
    <scope>NUCLEOTIDE SEQUENCE [LARGE SCALE GENOMIC DNA]</scope>
    <source>
        <strain evidence="3 4">NCFB 2497</strain>
    </source>
</reference>
<dbReference type="PANTHER" id="PTHR30336:SF18">
    <property type="entry name" value="MEMBRANE PROTEIN"/>
    <property type="match status" value="1"/>
</dbReference>
<dbReference type="Gene3D" id="3.40.50.620">
    <property type="entry name" value="HUPs"/>
    <property type="match status" value="1"/>
</dbReference>
<dbReference type="GO" id="GO:0005886">
    <property type="term" value="C:plasma membrane"/>
    <property type="evidence" value="ECO:0007669"/>
    <property type="project" value="TreeGrafter"/>
</dbReference>
<feature type="transmembrane region" description="Helical" evidence="1">
    <location>
        <begin position="98"/>
        <end position="124"/>
    </location>
</feature>
<dbReference type="Proteomes" id="UP000288197">
    <property type="component" value="Unassembled WGS sequence"/>
</dbReference>
<keyword evidence="1" id="KW-0812">Transmembrane</keyword>
<dbReference type="GeneID" id="63145322"/>
<feature type="transmembrane region" description="Helical" evidence="1">
    <location>
        <begin position="130"/>
        <end position="152"/>
    </location>
</feature>
<gene>
    <name evidence="3" type="ORF">CBF32_12535</name>
</gene>
<dbReference type="InterPro" id="IPR051599">
    <property type="entry name" value="Cell_Envelope_Assoc"/>
</dbReference>
<sequence>MGLLWFIIMILIPVICFSYWIFFRPTSLWTGFFFTVLLGSLYLTLIINVEKISTQVAIWIAMPAIILILLVGFFGMFTGVVALFWNQRVLLKRESFSLGNLLPMIVAVGLLLFQILLLVAAIYINNPWLHLLSFLVGLFFGYTISLFFFYFVTSVLYNHFPLTGKVDYIIVLGAGLIDGERVTPLLASRIDAGVALYNKQKQKKGYEPTIILSGGQGADEKISEAQAMYNYIIEKEYELGEVYLEEKSTNTKENLQFSEKLIYQKDSIKNLNKKNIVIASNNYHVLRAGKLASKLGIFARGVGSKTKLYYLPTAFIREYIGYLALTKKRHIWFFGIVLAGVGLLGILQFIILNM</sequence>
<proteinExistence type="predicted"/>
<keyword evidence="1" id="KW-0472">Membrane</keyword>
<evidence type="ECO:0000313" key="4">
    <source>
        <dbReference type="Proteomes" id="UP000288197"/>
    </source>
</evidence>
<dbReference type="RefSeq" id="WP_114288623.1">
    <property type="nucleotide sequence ID" value="NZ_JAAVMC010000012.1"/>
</dbReference>
<name>A0A369B639_9ENTE</name>
<dbReference type="PANTHER" id="PTHR30336">
    <property type="entry name" value="INNER MEMBRANE PROTEIN, PROBABLE PERMEASE"/>
    <property type="match status" value="1"/>
</dbReference>
<keyword evidence="1" id="KW-1133">Transmembrane helix</keyword>
<feature type="transmembrane region" description="Helical" evidence="1">
    <location>
        <begin position="6"/>
        <end position="23"/>
    </location>
</feature>
<dbReference type="InterPro" id="IPR014729">
    <property type="entry name" value="Rossmann-like_a/b/a_fold"/>
</dbReference>
<feature type="transmembrane region" description="Helical" evidence="1">
    <location>
        <begin position="59"/>
        <end position="86"/>
    </location>
</feature>